<dbReference type="EMBL" id="OZ034816">
    <property type="protein sequence ID" value="CAL1377569.1"/>
    <property type="molecule type" value="Genomic_DNA"/>
</dbReference>
<gene>
    <name evidence="1" type="ORF">LTRI10_LOCUS19209</name>
</gene>
<dbReference type="Proteomes" id="UP001497516">
    <property type="component" value="Chromosome 3"/>
</dbReference>
<proteinExistence type="predicted"/>
<sequence length="133" mass="14298">MACLQSRLAIFTSSFPTPSSYCLWGCELRFPSMSSMVSSLTKNLVSINTTSSPMTSIRHLTRVALVIVAVANVGGHLLVAVDATGDKEMTDYILLTNRASVSHKQYLAPLPNMPFLGQGPFLISLSFAGSNPM</sequence>
<evidence type="ECO:0000313" key="2">
    <source>
        <dbReference type="Proteomes" id="UP001497516"/>
    </source>
</evidence>
<name>A0AAV2DVF4_9ROSI</name>
<organism evidence="1 2">
    <name type="scientific">Linum trigynum</name>
    <dbReference type="NCBI Taxonomy" id="586398"/>
    <lineage>
        <taxon>Eukaryota</taxon>
        <taxon>Viridiplantae</taxon>
        <taxon>Streptophyta</taxon>
        <taxon>Embryophyta</taxon>
        <taxon>Tracheophyta</taxon>
        <taxon>Spermatophyta</taxon>
        <taxon>Magnoliopsida</taxon>
        <taxon>eudicotyledons</taxon>
        <taxon>Gunneridae</taxon>
        <taxon>Pentapetalae</taxon>
        <taxon>rosids</taxon>
        <taxon>fabids</taxon>
        <taxon>Malpighiales</taxon>
        <taxon>Linaceae</taxon>
        <taxon>Linum</taxon>
    </lineage>
</organism>
<evidence type="ECO:0000313" key="1">
    <source>
        <dbReference type="EMBL" id="CAL1377569.1"/>
    </source>
</evidence>
<protein>
    <submittedName>
        <fullName evidence="1">Uncharacterized protein</fullName>
    </submittedName>
</protein>
<keyword evidence="2" id="KW-1185">Reference proteome</keyword>
<dbReference type="AlphaFoldDB" id="A0AAV2DVF4"/>
<accession>A0AAV2DVF4</accession>
<reference evidence="1 2" key="1">
    <citation type="submission" date="2024-04" db="EMBL/GenBank/DDBJ databases">
        <authorList>
            <person name="Fracassetti M."/>
        </authorList>
    </citation>
    <scope>NUCLEOTIDE SEQUENCE [LARGE SCALE GENOMIC DNA]</scope>
</reference>